<gene>
    <name evidence="1" type="ORF">PPRIM_AZ9-3.1.T0140172</name>
</gene>
<dbReference type="AlphaFoldDB" id="A0A8S1K5Y1"/>
<dbReference type="EMBL" id="CAJJDM010000011">
    <property type="protein sequence ID" value="CAD8049803.1"/>
    <property type="molecule type" value="Genomic_DNA"/>
</dbReference>
<sequence>MQYHLNQISAMSYIQKLGIIVLAGDNIKFINLQKEKVQQEIKTEKFLRIFQLVYNEQDNNLYQFNQNKTIFRYRLKGKMFILDKQFKLEYVFYPTLATVTHDNQTIIIAGMDTNLIVIYNMINECQFMIELPNPELQNYCLLYNNKNRCILTQSCLINVENKKVIRSINTIYQKIKGWSKCGNFYSMQDKQKIFITSSFKQKILRIISDNNFIPYQIFSETGKYYCFQRSQNKIEFYDISTGISHFIIEKNLLNCNNLQFHENDQVFSAIVNDKSIYIWNMNQII</sequence>
<accession>A0A8S1K5Y1</accession>
<proteinExistence type="predicted"/>
<reference evidence="1" key="1">
    <citation type="submission" date="2021-01" db="EMBL/GenBank/DDBJ databases">
        <authorList>
            <consortium name="Genoscope - CEA"/>
            <person name="William W."/>
        </authorList>
    </citation>
    <scope>NUCLEOTIDE SEQUENCE</scope>
</reference>
<evidence type="ECO:0000313" key="1">
    <source>
        <dbReference type="EMBL" id="CAD8049803.1"/>
    </source>
</evidence>
<name>A0A8S1K5Y1_PARPR</name>
<dbReference type="OMA" id="CCFKLEL"/>
<evidence type="ECO:0008006" key="3">
    <source>
        <dbReference type="Google" id="ProtNLM"/>
    </source>
</evidence>
<evidence type="ECO:0000313" key="2">
    <source>
        <dbReference type="Proteomes" id="UP000688137"/>
    </source>
</evidence>
<comment type="caution">
    <text evidence="1">The sequence shown here is derived from an EMBL/GenBank/DDBJ whole genome shotgun (WGS) entry which is preliminary data.</text>
</comment>
<keyword evidence="2" id="KW-1185">Reference proteome</keyword>
<organism evidence="1 2">
    <name type="scientific">Paramecium primaurelia</name>
    <dbReference type="NCBI Taxonomy" id="5886"/>
    <lineage>
        <taxon>Eukaryota</taxon>
        <taxon>Sar</taxon>
        <taxon>Alveolata</taxon>
        <taxon>Ciliophora</taxon>
        <taxon>Intramacronucleata</taxon>
        <taxon>Oligohymenophorea</taxon>
        <taxon>Peniculida</taxon>
        <taxon>Parameciidae</taxon>
        <taxon>Paramecium</taxon>
    </lineage>
</organism>
<protein>
    <recommendedName>
        <fullName evidence="3">WD40-repeat-containing domain</fullName>
    </recommendedName>
</protein>
<dbReference type="Proteomes" id="UP000688137">
    <property type="component" value="Unassembled WGS sequence"/>
</dbReference>